<dbReference type="Proteomes" id="UP001159387">
    <property type="component" value="Unassembled WGS sequence"/>
</dbReference>
<reference evidence="2 3" key="1">
    <citation type="journal article" date="2023" name="J. Phycol.">
        <title>Chrysosporum ovalisporum is synonymous with the true-branching cyanobacterium Umezakia natans (Nostocales/Aphanizomenonaceae).</title>
        <authorList>
            <person name="McGregor G.B."/>
            <person name="Sendall B.C."/>
            <person name="Niiyama Y."/>
            <person name="Tuji A."/>
            <person name="Willis A."/>
        </authorList>
    </citation>
    <scope>NUCLEOTIDE SEQUENCE [LARGE SCALE GENOMIC DNA]</scope>
    <source>
        <strain evidence="2 3">ANA360D</strain>
    </source>
</reference>
<keyword evidence="3" id="KW-1185">Reference proteome</keyword>
<dbReference type="AlphaFoldDB" id="A0AA43KC77"/>
<name>A0AA43KC77_9CYAN</name>
<dbReference type="RefSeq" id="WP_280655241.1">
    <property type="nucleotide sequence ID" value="NZ_JANQDH010000082.1"/>
</dbReference>
<dbReference type="InterPro" id="IPR023816">
    <property type="entry name" value="CRISPR-assoc_CYA0889"/>
</dbReference>
<gene>
    <name evidence="2" type="ORF">NWP17_12565</name>
</gene>
<dbReference type="InterPro" id="IPR026881">
    <property type="entry name" value="WYL_dom"/>
</dbReference>
<organism evidence="2 3">
    <name type="scientific">Chrysosporum bergii ANA360D</name>
    <dbReference type="NCBI Taxonomy" id="617107"/>
    <lineage>
        <taxon>Bacteria</taxon>
        <taxon>Bacillati</taxon>
        <taxon>Cyanobacteriota</taxon>
        <taxon>Cyanophyceae</taxon>
        <taxon>Nostocales</taxon>
        <taxon>Nodulariaceae</taxon>
        <taxon>Chrysosporum</taxon>
    </lineage>
</organism>
<evidence type="ECO:0000313" key="2">
    <source>
        <dbReference type="EMBL" id="MDH6061259.1"/>
    </source>
</evidence>
<comment type="caution">
    <text evidence="2">The sequence shown here is derived from an EMBL/GenBank/DDBJ whole genome shotgun (WGS) entry which is preliminary data.</text>
</comment>
<dbReference type="NCBIfam" id="TIGR03985">
    <property type="entry name" value="TIGR03985 family CRISPR-associated protein"/>
    <property type="match status" value="1"/>
</dbReference>
<sequence>MMPQAIRSPTPQTLHWLAGGQLANRLHRAIRNWWILNQLYGKETQWGHYPLKDFTYSQLRDRLFAETHPKGEKLDSLEITAECGDFSCICHRTCMEVLETSGVYVSESQWQTEILQLTGINPEHLEQQLQQRPFATVHRSIRDDLKQLSSLGWLEKLSKGKYECLPLSELPTPPEIPIAQPNFTQLSIPQTWELLHVLESVAFLQPNLNLIIENLWQQIAHNSPAPLIEAPHQRIFLHLDYILSTEAQDQVDDYQEQIEQLWGKKGSGVIQFEYWVTIAKKVEVTVYPVCLHYHRRAKYLSAYGTDPEGQLAWHNYRLDRIASEKLRVLPWGDPSIPKELKEMRYTGKLPTPAQIQTELDQAWGFNFYLKRELLILRFPSAFAQRYVDNTFRHPTFRPISYKKLPQQIIQNVPRQEQQKVLDILQHKPPTDAYYTGWIRTGDVNVLMRLRDWRPNGEVIAPLSIREELKQEAMKELSHYQDSPSIS</sequence>
<proteinExistence type="predicted"/>
<protein>
    <submittedName>
        <fullName evidence="2">TIGR03985 family CRISPR-associated protein</fullName>
    </submittedName>
</protein>
<evidence type="ECO:0000259" key="1">
    <source>
        <dbReference type="Pfam" id="PF13280"/>
    </source>
</evidence>
<dbReference type="EMBL" id="JANQDH010000082">
    <property type="protein sequence ID" value="MDH6061259.1"/>
    <property type="molecule type" value="Genomic_DNA"/>
</dbReference>
<dbReference type="Pfam" id="PF13280">
    <property type="entry name" value="WYL"/>
    <property type="match status" value="1"/>
</dbReference>
<evidence type="ECO:0000313" key="3">
    <source>
        <dbReference type="Proteomes" id="UP001159387"/>
    </source>
</evidence>
<accession>A0AA43KC77</accession>
<feature type="domain" description="WYL" evidence="1">
    <location>
        <begin position="269"/>
        <end position="323"/>
    </location>
</feature>